<accession>A0A9P7SKZ3</accession>
<keyword evidence="3" id="KW-1185">Reference proteome</keyword>
<reference evidence="2 3" key="1">
    <citation type="journal article" date="2020" name="bioRxiv">
        <title>Whole genome comparisons of ergot fungi reveals the divergence and evolution of species within the genus Claviceps are the result of varying mechanisms driving genome evolution and host range expansion.</title>
        <authorList>
            <person name="Wyka S.A."/>
            <person name="Mondo S.J."/>
            <person name="Liu M."/>
            <person name="Dettman J."/>
            <person name="Nalam V."/>
            <person name="Broders K.D."/>
        </authorList>
    </citation>
    <scope>NUCLEOTIDE SEQUENCE [LARGE SCALE GENOMIC DNA]</scope>
    <source>
        <strain evidence="2 3">CCC 1485</strain>
    </source>
</reference>
<dbReference type="Proteomes" id="UP000706124">
    <property type="component" value="Unassembled WGS sequence"/>
</dbReference>
<evidence type="ECO:0000313" key="3">
    <source>
        <dbReference type="Proteomes" id="UP000706124"/>
    </source>
</evidence>
<evidence type="ECO:0000313" key="2">
    <source>
        <dbReference type="EMBL" id="KAG5948910.1"/>
    </source>
</evidence>
<gene>
    <name evidence="2" type="ORF">E4U60_000388</name>
</gene>
<sequence length="70" mass="7894">MTGTAAPHKHRKLFHGQRSSRQALKLDIRNVGEHQEEVVDKTKVKSRLRLATPSTLHHSQPLSTSSQDQT</sequence>
<dbReference type="EMBL" id="SRPO01000011">
    <property type="protein sequence ID" value="KAG5948910.1"/>
    <property type="molecule type" value="Genomic_DNA"/>
</dbReference>
<proteinExistence type="predicted"/>
<comment type="caution">
    <text evidence="2">The sequence shown here is derived from an EMBL/GenBank/DDBJ whole genome shotgun (WGS) entry which is preliminary data.</text>
</comment>
<feature type="compositionally biased region" description="Basic and acidic residues" evidence="1">
    <location>
        <begin position="34"/>
        <end position="43"/>
    </location>
</feature>
<protein>
    <submittedName>
        <fullName evidence="2">Uncharacterized protein</fullName>
    </submittedName>
</protein>
<evidence type="ECO:0000256" key="1">
    <source>
        <dbReference type="SAM" id="MobiDB-lite"/>
    </source>
</evidence>
<feature type="region of interest" description="Disordered" evidence="1">
    <location>
        <begin position="34"/>
        <end position="70"/>
    </location>
</feature>
<organism evidence="2 3">
    <name type="scientific">Claviceps pazoutovae</name>
    <dbReference type="NCBI Taxonomy" id="1649127"/>
    <lineage>
        <taxon>Eukaryota</taxon>
        <taxon>Fungi</taxon>
        <taxon>Dikarya</taxon>
        <taxon>Ascomycota</taxon>
        <taxon>Pezizomycotina</taxon>
        <taxon>Sordariomycetes</taxon>
        <taxon>Hypocreomycetidae</taxon>
        <taxon>Hypocreales</taxon>
        <taxon>Clavicipitaceae</taxon>
        <taxon>Claviceps</taxon>
    </lineage>
</organism>
<feature type="compositionally biased region" description="Polar residues" evidence="1">
    <location>
        <begin position="52"/>
        <end position="70"/>
    </location>
</feature>
<name>A0A9P7SKZ3_9HYPO</name>
<feature type="region of interest" description="Disordered" evidence="1">
    <location>
        <begin position="1"/>
        <end position="21"/>
    </location>
</feature>
<dbReference type="AlphaFoldDB" id="A0A9P7SKZ3"/>